<accession>A0A2K8SVI3</accession>
<reference evidence="1 2" key="1">
    <citation type="submission" date="2017-11" db="EMBL/GenBank/DDBJ databases">
        <title>Complete genome of a free-living desiccation-tolerant cyanobacterium and its photosynthetic adaptation to extreme terrestrial habitat.</title>
        <authorList>
            <person name="Shang J."/>
        </authorList>
    </citation>
    <scope>NUCLEOTIDE SEQUENCE [LARGE SCALE GENOMIC DNA]</scope>
    <source>
        <strain evidence="1 2">CCNUN1</strain>
    </source>
</reference>
<evidence type="ECO:0000313" key="2">
    <source>
        <dbReference type="Proteomes" id="UP000232003"/>
    </source>
</evidence>
<dbReference type="Proteomes" id="UP000232003">
    <property type="component" value="Chromosome"/>
</dbReference>
<dbReference type="KEGG" id="nfl:COO91_05480"/>
<organism evidence="1 2">
    <name type="scientific">Nostoc flagelliforme CCNUN1</name>
    <dbReference type="NCBI Taxonomy" id="2038116"/>
    <lineage>
        <taxon>Bacteria</taxon>
        <taxon>Bacillati</taxon>
        <taxon>Cyanobacteriota</taxon>
        <taxon>Cyanophyceae</taxon>
        <taxon>Nostocales</taxon>
        <taxon>Nostocaceae</taxon>
        <taxon>Nostoc</taxon>
    </lineage>
</organism>
<protein>
    <submittedName>
        <fullName evidence="1">Uncharacterized protein</fullName>
    </submittedName>
</protein>
<proteinExistence type="predicted"/>
<keyword evidence="2" id="KW-1185">Reference proteome</keyword>
<sequence length="38" mass="4068">MITSLIAGFCVLLCSGFANSYISSLLIEEITTDIGKNE</sequence>
<gene>
    <name evidence="1" type="ORF">COO91_05480</name>
</gene>
<dbReference type="AlphaFoldDB" id="A0A2K8SVI3"/>
<name>A0A2K8SVI3_9NOSO</name>
<evidence type="ECO:0000313" key="1">
    <source>
        <dbReference type="EMBL" id="AUB39486.1"/>
    </source>
</evidence>
<dbReference type="EMBL" id="CP024785">
    <property type="protein sequence ID" value="AUB39486.1"/>
    <property type="molecule type" value="Genomic_DNA"/>
</dbReference>